<feature type="transmembrane region" description="Helical" evidence="7">
    <location>
        <begin position="399"/>
        <end position="424"/>
    </location>
</feature>
<proteinExistence type="predicted"/>
<name>A0A6A8M950_9FIRM</name>
<dbReference type="InterPro" id="IPR025405">
    <property type="entry name" value="DUF4131"/>
</dbReference>
<dbReference type="AlphaFoldDB" id="A0A6A8M950"/>
<keyword evidence="2" id="KW-1003">Cell membrane</keyword>
<evidence type="ECO:0000256" key="1">
    <source>
        <dbReference type="ARBA" id="ARBA00004651"/>
    </source>
</evidence>
<feature type="compositionally biased region" description="Polar residues" evidence="6">
    <location>
        <begin position="247"/>
        <end position="260"/>
    </location>
</feature>
<dbReference type="EMBL" id="VUNB01000001">
    <property type="protein sequence ID" value="MST68344.1"/>
    <property type="molecule type" value="Genomic_DNA"/>
</dbReference>
<sequence>MVLRKTIYGTFFENVSLSDNRMHNLFSILNHEIHWDIVRSQGLKWLPMMSCGGRNDMLRRKLFAFGISFSLGIYSGYLFRDKMNLPGAMAVALSCILALLLLARSGEIEPGDVANILLWAVAGVLVISWNGYRLDSYGRELVHGENAGRETRLAGRIVDVRKGDSSWSFTVKDKNGGRSQVRVSNEDIEEYTEGQNNLLSLTGRKCIAAGKFQLPQPATNPGLFDYRLYLRSRGISAESKMRRLRFQGTSGTRNGSPDSSKGQDDGPGSYSDTLVILGGPDSRKKPGKGTLFYLETNGIAGAINIIKEFPEKLLWKERSFMVAQRVKFMEAFERAPESKGVLNGILFGDKSDLDKKVYMEFTENNTAHVLTVSGLHMGFLYGALMFITGKKRNRQVTWMIWIVLTAYGEITMWSTSTIRAWLIISLSMLSFFVKKPFDLLSALSFSAVVMLAWRPYLLFNGGFIMSYLAMLGISFLSVPMGHFFGKYLGGAASVQGGMLPYVSYSYNMVDPFSLFINMPVIALASVVAPAAILVLVFLCLTGYVPPLLVFIIDSLCQLLVKINHLLSAGGRHSFVVPSMAAGGLVCIYFVCFFLTSELVTVMVIRRQWKRIGVTAAILLIPVLALAWTMRNPMAGDQLVFADVGQGDCVHIRTERGNYLIDGGGDRFRNVGEETLRPYLLKNGCERIDVSFITHLHQDHCKGVEELRKIYPVGSTAISSEYQGESFDTVKDVKKLLYLSAGDRVSIGKNSSIQVIWPLKGESGGRQADRGGLLDEKNEMNMVMIVNIDGRKIMVTGDLLEEDEKAMIKYYRNSGLLKCHVLKAGHHGSRTSTSPEFLDAVDPEIVVIQVGRNNIYGHPHRQVVRRIESRGIKIYRTDVQGAVGMRIRKNHIQVHTMIRQSPEEGNTDVI</sequence>
<feature type="transmembrane region" description="Helical" evidence="7">
    <location>
        <begin position="367"/>
        <end position="387"/>
    </location>
</feature>
<dbReference type="SMART" id="SM00849">
    <property type="entry name" value="Lactamase_B"/>
    <property type="match status" value="1"/>
</dbReference>
<comment type="caution">
    <text evidence="9">The sequence shown here is derived from an EMBL/GenBank/DDBJ whole genome shotgun (WGS) entry which is preliminary data.</text>
</comment>
<feature type="transmembrane region" description="Helical" evidence="7">
    <location>
        <begin position="62"/>
        <end position="79"/>
    </location>
</feature>
<feature type="transmembrane region" description="Helical" evidence="7">
    <location>
        <begin position="114"/>
        <end position="132"/>
    </location>
</feature>
<dbReference type="GO" id="GO:0005886">
    <property type="term" value="C:plasma membrane"/>
    <property type="evidence" value="ECO:0007669"/>
    <property type="project" value="UniProtKB-SubCell"/>
</dbReference>
<feature type="region of interest" description="Disordered" evidence="6">
    <location>
        <begin position="246"/>
        <end position="282"/>
    </location>
</feature>
<dbReference type="InterPro" id="IPR001279">
    <property type="entry name" value="Metallo-B-lactamas"/>
</dbReference>
<accession>A0A6A8M950</accession>
<dbReference type="SUPFAM" id="SSF56281">
    <property type="entry name" value="Metallo-hydrolase/oxidoreductase"/>
    <property type="match status" value="1"/>
</dbReference>
<dbReference type="Pfam" id="PF03772">
    <property type="entry name" value="Competence"/>
    <property type="match status" value="1"/>
</dbReference>
<evidence type="ECO:0000256" key="7">
    <source>
        <dbReference type="SAM" id="Phobius"/>
    </source>
</evidence>
<evidence type="ECO:0000256" key="6">
    <source>
        <dbReference type="SAM" id="MobiDB-lite"/>
    </source>
</evidence>
<evidence type="ECO:0000313" key="9">
    <source>
        <dbReference type="EMBL" id="MST68344.1"/>
    </source>
</evidence>
<dbReference type="InterPro" id="IPR035681">
    <property type="entry name" value="ComA-like_MBL"/>
</dbReference>
<dbReference type="Pfam" id="PF00753">
    <property type="entry name" value="Lactamase_B"/>
    <property type="match status" value="1"/>
</dbReference>
<dbReference type="PANTHER" id="PTHR30619:SF7">
    <property type="entry name" value="BETA-LACTAMASE DOMAIN PROTEIN"/>
    <property type="match status" value="1"/>
</dbReference>
<feature type="transmembrane region" description="Helical" evidence="7">
    <location>
        <begin position="547"/>
        <end position="566"/>
    </location>
</feature>
<feature type="transmembrane region" description="Helical" evidence="7">
    <location>
        <begin position="465"/>
        <end position="484"/>
    </location>
</feature>
<dbReference type="Pfam" id="PF13567">
    <property type="entry name" value="DUF4131"/>
    <property type="match status" value="1"/>
</dbReference>
<evidence type="ECO:0000259" key="8">
    <source>
        <dbReference type="SMART" id="SM00849"/>
    </source>
</evidence>
<dbReference type="InterPro" id="IPR036866">
    <property type="entry name" value="RibonucZ/Hydroxyglut_hydro"/>
</dbReference>
<dbReference type="InterPro" id="IPR052159">
    <property type="entry name" value="Competence_DNA_uptake"/>
</dbReference>
<feature type="transmembrane region" description="Helical" evidence="7">
    <location>
        <begin position="611"/>
        <end position="629"/>
    </location>
</feature>
<reference evidence="9" key="1">
    <citation type="submission" date="2019-09" db="EMBL/GenBank/DDBJ databases">
        <title>In-depth cultivation of the pig gut microbiome towards novel bacterial diversity and tailored functional studies.</title>
        <authorList>
            <person name="Wylensek D."/>
            <person name="Hitch T.C.A."/>
            <person name="Clavel T."/>
        </authorList>
    </citation>
    <scope>NUCLEOTIDE SEQUENCE</scope>
    <source>
        <strain evidence="9">RF-744-FAT-WT-3</strain>
    </source>
</reference>
<keyword evidence="3 7" id="KW-0812">Transmembrane</keyword>
<gene>
    <name evidence="9" type="ORF">FYJ66_01880</name>
</gene>
<feature type="transmembrane region" description="Helical" evidence="7">
    <location>
        <begin position="514"/>
        <end position="540"/>
    </location>
</feature>
<dbReference type="PANTHER" id="PTHR30619">
    <property type="entry name" value="DNA INTERNALIZATION/COMPETENCE PROTEIN COMEC/REC2"/>
    <property type="match status" value="1"/>
</dbReference>
<dbReference type="Gene3D" id="3.60.15.10">
    <property type="entry name" value="Ribonuclease Z/Hydroxyacylglutathione hydrolase-like"/>
    <property type="match status" value="1"/>
</dbReference>
<organism evidence="9">
    <name type="scientific">Baileyella intestinalis</name>
    <dbReference type="NCBI Taxonomy" id="2606709"/>
    <lineage>
        <taxon>Bacteria</taxon>
        <taxon>Bacillati</taxon>
        <taxon>Bacillota</taxon>
        <taxon>Clostridia</taxon>
        <taxon>Peptostreptococcales</taxon>
        <taxon>Anaerovoracaceae</taxon>
        <taxon>Baileyella</taxon>
    </lineage>
</organism>
<evidence type="ECO:0000256" key="5">
    <source>
        <dbReference type="ARBA" id="ARBA00023136"/>
    </source>
</evidence>
<keyword evidence="5 7" id="KW-0472">Membrane</keyword>
<feature type="transmembrane region" description="Helical" evidence="7">
    <location>
        <begin position="578"/>
        <end position="604"/>
    </location>
</feature>
<dbReference type="NCBIfam" id="TIGR00360">
    <property type="entry name" value="ComEC_N-term"/>
    <property type="match status" value="1"/>
</dbReference>
<protein>
    <submittedName>
        <fullName evidence="9">ComEC/Rec2 family competence protein</fullName>
    </submittedName>
</protein>
<keyword evidence="4 7" id="KW-1133">Transmembrane helix</keyword>
<comment type="subcellular location">
    <subcellularLocation>
        <location evidence="1">Cell membrane</location>
        <topology evidence="1">Multi-pass membrane protein</topology>
    </subcellularLocation>
</comment>
<dbReference type="InterPro" id="IPR004477">
    <property type="entry name" value="ComEC_N"/>
</dbReference>
<evidence type="ECO:0000256" key="2">
    <source>
        <dbReference type="ARBA" id="ARBA00022475"/>
    </source>
</evidence>
<evidence type="ECO:0000256" key="3">
    <source>
        <dbReference type="ARBA" id="ARBA00022692"/>
    </source>
</evidence>
<dbReference type="CDD" id="cd07731">
    <property type="entry name" value="ComA-like_MBL-fold"/>
    <property type="match status" value="1"/>
</dbReference>
<evidence type="ECO:0000256" key="4">
    <source>
        <dbReference type="ARBA" id="ARBA00022989"/>
    </source>
</evidence>
<feature type="transmembrane region" description="Helical" evidence="7">
    <location>
        <begin position="85"/>
        <end position="102"/>
    </location>
</feature>
<feature type="domain" description="Metallo-beta-lactamase" evidence="8">
    <location>
        <begin position="645"/>
        <end position="825"/>
    </location>
</feature>